<comment type="caution">
    <text evidence="2">The sequence shown here is derived from an EMBL/GenBank/DDBJ whole genome shotgun (WGS) entry which is preliminary data.</text>
</comment>
<name>A0A9P5H113_9HYPO</name>
<evidence type="ECO:0000313" key="3">
    <source>
        <dbReference type="Proteomes" id="UP000722485"/>
    </source>
</evidence>
<feature type="transmembrane region" description="Helical" evidence="1">
    <location>
        <begin position="118"/>
        <end position="142"/>
    </location>
</feature>
<gene>
    <name evidence="2" type="ORF">G7Z17_g11433</name>
</gene>
<evidence type="ECO:0000256" key="1">
    <source>
        <dbReference type="SAM" id="Phobius"/>
    </source>
</evidence>
<accession>A0A9P5H113</accession>
<dbReference type="OrthoDB" id="440424at2759"/>
<keyword evidence="3" id="KW-1185">Reference proteome</keyword>
<protein>
    <submittedName>
        <fullName evidence="2">Uncharacterized protein</fullName>
    </submittedName>
</protein>
<keyword evidence="1" id="KW-0812">Transmembrane</keyword>
<evidence type="ECO:0000313" key="2">
    <source>
        <dbReference type="EMBL" id="KAF7542605.1"/>
    </source>
</evidence>
<proteinExistence type="predicted"/>
<dbReference type="EMBL" id="JAANBB010000431">
    <property type="protein sequence ID" value="KAF7542605.1"/>
    <property type="molecule type" value="Genomic_DNA"/>
</dbReference>
<keyword evidence="1" id="KW-0472">Membrane</keyword>
<dbReference type="AlphaFoldDB" id="A0A9P5H113"/>
<dbReference type="Proteomes" id="UP000722485">
    <property type="component" value="Unassembled WGS sequence"/>
</dbReference>
<reference evidence="2" key="1">
    <citation type="submission" date="2020-03" db="EMBL/GenBank/DDBJ databases">
        <title>Draft Genome Sequence of Cylindrodendrum hubeiense.</title>
        <authorList>
            <person name="Buettner E."/>
            <person name="Kellner H."/>
        </authorList>
    </citation>
    <scope>NUCLEOTIDE SEQUENCE</scope>
    <source>
        <strain evidence="2">IHI 201604</strain>
    </source>
</reference>
<organism evidence="2 3">
    <name type="scientific">Cylindrodendrum hubeiense</name>
    <dbReference type="NCBI Taxonomy" id="595255"/>
    <lineage>
        <taxon>Eukaryota</taxon>
        <taxon>Fungi</taxon>
        <taxon>Dikarya</taxon>
        <taxon>Ascomycota</taxon>
        <taxon>Pezizomycotina</taxon>
        <taxon>Sordariomycetes</taxon>
        <taxon>Hypocreomycetidae</taxon>
        <taxon>Hypocreales</taxon>
        <taxon>Nectriaceae</taxon>
        <taxon>Cylindrodendrum</taxon>
    </lineage>
</organism>
<keyword evidence="1" id="KW-1133">Transmembrane helix</keyword>
<sequence>MDCVSSLLFCFPGQGGPVQPNAEPNEKAVITTQPVPYSDDAAGQFIETLRTAEKPGKELERRLNQIVSANGWTENLAQSILRGLEKLVKDGASTSSAMAEAVEKATNTAKEFVKEHPYYTVLIAAGTIIALGVLIMLAPWVLEALGFGANGPRLGK</sequence>